<feature type="domain" description="DUF1214" evidence="1">
    <location>
        <begin position="137"/>
        <end position="172"/>
    </location>
</feature>
<evidence type="ECO:0000313" key="3">
    <source>
        <dbReference type="Proteomes" id="UP000199391"/>
    </source>
</evidence>
<feature type="domain" description="DUF1214" evidence="1">
    <location>
        <begin position="276"/>
        <end position="345"/>
    </location>
</feature>
<organism evidence="2 3">
    <name type="scientific">Pseudoduganella namucuonensis</name>
    <dbReference type="NCBI Taxonomy" id="1035707"/>
    <lineage>
        <taxon>Bacteria</taxon>
        <taxon>Pseudomonadati</taxon>
        <taxon>Pseudomonadota</taxon>
        <taxon>Betaproteobacteria</taxon>
        <taxon>Burkholderiales</taxon>
        <taxon>Oxalobacteraceae</taxon>
        <taxon>Telluria group</taxon>
        <taxon>Pseudoduganella</taxon>
    </lineage>
</organism>
<dbReference type="RefSeq" id="WP_093561335.1">
    <property type="nucleotide sequence ID" value="NZ_FPBO01000062.1"/>
</dbReference>
<dbReference type="STRING" id="1035707.SAMN05216552_106217"/>
<accession>A0A1I7M5U8</accession>
<dbReference type="Pfam" id="PF06742">
    <property type="entry name" value="DUF1214"/>
    <property type="match status" value="2"/>
</dbReference>
<name>A0A1I7M5U8_9BURK</name>
<dbReference type="InterPro" id="IPR010621">
    <property type="entry name" value="DUF1214"/>
</dbReference>
<dbReference type="AlphaFoldDB" id="A0A1I7M5U8"/>
<protein>
    <recommendedName>
        <fullName evidence="1">DUF1214 domain-containing protein</fullName>
    </recommendedName>
</protein>
<evidence type="ECO:0000313" key="2">
    <source>
        <dbReference type="EMBL" id="SFV17305.1"/>
    </source>
</evidence>
<evidence type="ECO:0000259" key="1">
    <source>
        <dbReference type="Pfam" id="PF06742"/>
    </source>
</evidence>
<dbReference type="EMBL" id="FPBO01000062">
    <property type="protein sequence ID" value="SFV17305.1"/>
    <property type="molecule type" value="Genomic_DNA"/>
</dbReference>
<dbReference type="Proteomes" id="UP000199391">
    <property type="component" value="Unassembled WGS sequence"/>
</dbReference>
<keyword evidence="3" id="KW-1185">Reference proteome</keyword>
<sequence>MDDSAMPGDDVGRAWERFGDIVKRAGAQITRPEAPSDAFSRAEGYRYLSRLLRIGLEMYVESGDPDFPVFIVPSHETAKIGADNPDNLYQVARISGAREYRVMGQRGSVAYLNFSTKSGGYDSNGKLEPTGFIDAHRMRFEADGSFELILSARPHAGNWLPLAADTSQLLIRQTFLDRRAEQPARLRIERIDAGARPAALAPARLADNLLKAAHFVENTARLFADWAQGFQRHANALPPADQMVCRAAGGDPNVFFYHSFWSLEEDEALLIEVARIPDCDYWNIQVNNYWMESLDYRYFDICLNKHSAVLNPDGSLTLVLAHADPGLPNWLETAGHRVGTMCFRWIGAPEQVHPLCRVVKLTELKGNTHHG</sequence>
<reference evidence="3" key="1">
    <citation type="submission" date="2016-10" db="EMBL/GenBank/DDBJ databases">
        <authorList>
            <person name="Varghese N."/>
            <person name="Submissions S."/>
        </authorList>
    </citation>
    <scope>NUCLEOTIDE SEQUENCE [LARGE SCALE GENOMIC DNA]</scope>
    <source>
        <strain evidence="3">CGMCC 1.11014</strain>
    </source>
</reference>
<proteinExistence type="predicted"/>
<dbReference type="OrthoDB" id="4667238at2"/>
<gene>
    <name evidence="2" type="ORF">SAMN05216552_106217</name>
</gene>